<evidence type="ECO:0008006" key="4">
    <source>
        <dbReference type="Google" id="ProtNLM"/>
    </source>
</evidence>
<evidence type="ECO:0000256" key="1">
    <source>
        <dbReference type="SAM" id="SignalP"/>
    </source>
</evidence>
<protein>
    <recommendedName>
        <fullName evidence="4">TIL domain-containing protein</fullName>
    </recommendedName>
</protein>
<comment type="caution">
    <text evidence="2">The sequence shown here is derived from an EMBL/GenBank/DDBJ whole genome shotgun (WGS) entry which is preliminary data.</text>
</comment>
<organism evidence="2 3">
    <name type="scientific">Plutella xylostella</name>
    <name type="common">Diamondback moth</name>
    <name type="synonym">Plutella maculipennis</name>
    <dbReference type="NCBI Taxonomy" id="51655"/>
    <lineage>
        <taxon>Eukaryota</taxon>
        <taxon>Metazoa</taxon>
        <taxon>Ecdysozoa</taxon>
        <taxon>Arthropoda</taxon>
        <taxon>Hexapoda</taxon>
        <taxon>Insecta</taxon>
        <taxon>Pterygota</taxon>
        <taxon>Neoptera</taxon>
        <taxon>Endopterygota</taxon>
        <taxon>Lepidoptera</taxon>
        <taxon>Glossata</taxon>
        <taxon>Ditrysia</taxon>
        <taxon>Yponomeutoidea</taxon>
        <taxon>Plutellidae</taxon>
        <taxon>Plutella</taxon>
    </lineage>
</organism>
<name>A0ABQ7QWI4_PLUXY</name>
<feature type="signal peptide" evidence="1">
    <location>
        <begin position="1"/>
        <end position="15"/>
    </location>
</feature>
<dbReference type="EMBL" id="JAHIBW010000007">
    <property type="protein sequence ID" value="KAG7309420.1"/>
    <property type="molecule type" value="Genomic_DNA"/>
</dbReference>
<dbReference type="Gene3D" id="2.10.25.10">
    <property type="entry name" value="Laminin"/>
    <property type="match status" value="1"/>
</dbReference>
<accession>A0ABQ7QWI4</accession>
<evidence type="ECO:0000313" key="3">
    <source>
        <dbReference type="Proteomes" id="UP000823941"/>
    </source>
</evidence>
<keyword evidence="3" id="KW-1185">Reference proteome</keyword>
<evidence type="ECO:0000313" key="2">
    <source>
        <dbReference type="EMBL" id="KAG7309420.1"/>
    </source>
</evidence>
<feature type="chain" id="PRO_5045277999" description="TIL domain-containing protein" evidence="1">
    <location>
        <begin position="16"/>
        <end position="101"/>
    </location>
</feature>
<gene>
    <name evidence="2" type="ORF">JYU34_005385</name>
</gene>
<reference evidence="2 3" key="1">
    <citation type="submission" date="2021-06" db="EMBL/GenBank/DDBJ databases">
        <title>A haploid diamondback moth (Plutella xylostella L.) genome assembly resolves 31 chromosomes and identifies a diamide resistance mutation.</title>
        <authorList>
            <person name="Ward C.M."/>
            <person name="Perry K.D."/>
            <person name="Baker G."/>
            <person name="Powis K."/>
            <person name="Heckel D.G."/>
            <person name="Baxter S.W."/>
        </authorList>
    </citation>
    <scope>NUCLEOTIDE SEQUENCE [LARGE SCALE GENOMIC DNA]</scope>
    <source>
        <strain evidence="2 3">LV</strain>
        <tissue evidence="2">Single pupa</tissue>
    </source>
</reference>
<sequence>MKLAILGLAFLVAAAQTNYTDHPRGCIYDDSGHCMRECEEGTHSYGSGCGPVMSEPTCEQPTPKVESGNTCDFFACYCDAPTVRNKASKKCVKLEDCGGLL</sequence>
<keyword evidence="1" id="KW-0732">Signal</keyword>
<dbReference type="Proteomes" id="UP000823941">
    <property type="component" value="Chromosome 7"/>
</dbReference>
<proteinExistence type="predicted"/>